<keyword evidence="3" id="KW-1185">Reference proteome</keyword>
<dbReference type="InterPro" id="IPR050270">
    <property type="entry name" value="DegV_domain_contain"/>
</dbReference>
<dbReference type="PANTHER" id="PTHR33434">
    <property type="entry name" value="DEGV DOMAIN-CONTAINING PROTEIN DR_1986-RELATED"/>
    <property type="match status" value="1"/>
</dbReference>
<dbReference type="Proteomes" id="UP000058660">
    <property type="component" value="Chromosome"/>
</dbReference>
<accession>A0ABM5VKK9</accession>
<keyword evidence="1" id="KW-0446">Lipid-binding</keyword>
<sequence>MPTASKTAFVADTTLGLSPEEALEKGIHLVPVQVIHGGQSYRDLLEIGPEEVLALLEKGERLSTSQAAPEDLRATYERLLLDHDRVLSVHLSGKLSGTVATAQAVARAYGGRVQVLDSWSLNGGLWLVLEEARRLLQQGVAWERLEAAVAPYRKRVLGYVLPKTLTYLHRSGRIGGIARFVGGLLRILPVLLVREGQVEAGPRVRGFMEGMHKMAELFRKDFPEGALVHLAHAGNPEGARALGELLRAEGVEILSILHAGAAVSVHAGPGTIAFFAGPRR</sequence>
<protein>
    <recommendedName>
        <fullName evidence="4">DegV domain-containing protein</fullName>
    </recommendedName>
</protein>
<gene>
    <name evidence="2" type="ORF">TO73_0847</name>
</gene>
<proteinExistence type="predicted"/>
<dbReference type="Pfam" id="PF02645">
    <property type="entry name" value="DegV"/>
    <property type="match status" value="1"/>
</dbReference>
<dbReference type="Gene3D" id="3.40.50.10170">
    <property type="match status" value="1"/>
</dbReference>
<dbReference type="NCBIfam" id="TIGR00762">
    <property type="entry name" value="DegV"/>
    <property type="match status" value="1"/>
</dbReference>
<organism evidence="2 3">
    <name type="scientific">Thermus aquaticus (strain ATCC BAA-2747 / Y51MC23)</name>
    <dbReference type="NCBI Taxonomy" id="498848"/>
    <lineage>
        <taxon>Bacteria</taxon>
        <taxon>Thermotogati</taxon>
        <taxon>Deinococcota</taxon>
        <taxon>Deinococci</taxon>
        <taxon>Thermales</taxon>
        <taxon>Thermaceae</taxon>
        <taxon>Thermus</taxon>
    </lineage>
</organism>
<dbReference type="Gene3D" id="3.30.1180.10">
    <property type="match status" value="1"/>
</dbReference>
<dbReference type="RefSeq" id="WP_003048722.1">
    <property type="nucleotide sequence ID" value="NZ_CP010822.1"/>
</dbReference>
<dbReference type="PANTHER" id="PTHR33434:SF2">
    <property type="entry name" value="FATTY ACID-BINDING PROTEIN TM_1468"/>
    <property type="match status" value="1"/>
</dbReference>
<reference evidence="3" key="1">
    <citation type="journal article" date="2015" name="PLoS ONE">
        <title>Complete Genome Sequence of Thermus aquaticus Y51MC23.</title>
        <authorList>
            <person name="Brumm P.J."/>
            <person name="Monsma S."/>
            <person name="Keough B."/>
            <person name="Jasinovica S."/>
            <person name="Ferguson E."/>
            <person name="Schoenfeld T."/>
            <person name="Lodes M."/>
            <person name="Mead D.A."/>
        </authorList>
    </citation>
    <scope>NUCLEOTIDE SEQUENCE [LARGE SCALE GENOMIC DNA]</scope>
    <source>
        <strain evidence="3">BAA-2747 / Y51MC23</strain>
    </source>
</reference>
<evidence type="ECO:0008006" key="4">
    <source>
        <dbReference type="Google" id="ProtNLM"/>
    </source>
</evidence>
<dbReference type="PROSITE" id="PS51482">
    <property type="entry name" value="DEGV"/>
    <property type="match status" value="1"/>
</dbReference>
<dbReference type="InterPro" id="IPR003797">
    <property type="entry name" value="DegV"/>
</dbReference>
<dbReference type="EMBL" id="CP010822">
    <property type="protein sequence ID" value="ALJ90693.1"/>
    <property type="molecule type" value="Genomic_DNA"/>
</dbReference>
<dbReference type="SUPFAM" id="SSF82549">
    <property type="entry name" value="DAK1/DegV-like"/>
    <property type="match status" value="1"/>
</dbReference>
<evidence type="ECO:0000313" key="3">
    <source>
        <dbReference type="Proteomes" id="UP000058660"/>
    </source>
</evidence>
<dbReference type="InterPro" id="IPR043168">
    <property type="entry name" value="DegV_C"/>
</dbReference>
<name>A0ABM5VKK9_THEA5</name>
<evidence type="ECO:0000256" key="1">
    <source>
        <dbReference type="ARBA" id="ARBA00023121"/>
    </source>
</evidence>
<evidence type="ECO:0000313" key="2">
    <source>
        <dbReference type="EMBL" id="ALJ90693.1"/>
    </source>
</evidence>